<dbReference type="AlphaFoldDB" id="A0A314URU9"/>
<feature type="transmembrane region" description="Helical" evidence="1">
    <location>
        <begin position="71"/>
        <end position="93"/>
    </location>
</feature>
<proteinExistence type="predicted"/>
<organism evidence="2 4">
    <name type="scientific">Prunus yedoensis var. nudiflora</name>
    <dbReference type="NCBI Taxonomy" id="2094558"/>
    <lineage>
        <taxon>Eukaryota</taxon>
        <taxon>Viridiplantae</taxon>
        <taxon>Streptophyta</taxon>
        <taxon>Embryophyta</taxon>
        <taxon>Tracheophyta</taxon>
        <taxon>Spermatophyta</taxon>
        <taxon>Magnoliopsida</taxon>
        <taxon>eudicotyledons</taxon>
        <taxon>Gunneridae</taxon>
        <taxon>Pentapetalae</taxon>
        <taxon>rosids</taxon>
        <taxon>fabids</taxon>
        <taxon>Rosales</taxon>
        <taxon>Rosaceae</taxon>
        <taxon>Amygdaloideae</taxon>
        <taxon>Amygdaleae</taxon>
        <taxon>Prunus</taxon>
    </lineage>
</organism>
<keyword evidence="1" id="KW-0472">Membrane</keyword>
<accession>A0A314URU9</accession>
<name>A0A314URU9_PRUYE</name>
<keyword evidence="1" id="KW-1133">Transmembrane helix</keyword>
<reference evidence="2 4" key="1">
    <citation type="submission" date="2018-02" db="EMBL/GenBank/DDBJ databases">
        <title>Draft genome of wild Prunus yedoensis var. nudiflora.</title>
        <authorList>
            <person name="Baek S."/>
            <person name="Kim J.-H."/>
            <person name="Choi K."/>
            <person name="Kim G.-B."/>
            <person name="Cho A."/>
            <person name="Jang H."/>
            <person name="Shin C.-H."/>
            <person name="Yu H.-J."/>
            <person name="Mun J.-H."/>
        </authorList>
    </citation>
    <scope>NUCLEOTIDE SEQUENCE [LARGE SCALE GENOMIC DNA]</scope>
    <source>
        <strain evidence="4">cv. Jeju island</strain>
        <tissue evidence="2">Leaf</tissue>
    </source>
</reference>
<keyword evidence="4" id="KW-1185">Reference proteome</keyword>
<dbReference type="EMBL" id="PJQY01002254">
    <property type="protein sequence ID" value="PQP95315.1"/>
    <property type="molecule type" value="Genomic_DNA"/>
</dbReference>
<dbReference type="Proteomes" id="UP000250321">
    <property type="component" value="Unassembled WGS sequence"/>
</dbReference>
<evidence type="ECO:0000313" key="2">
    <source>
        <dbReference type="EMBL" id="PQM40177.1"/>
    </source>
</evidence>
<comment type="caution">
    <text evidence="2">The sequence shown here is derived from an EMBL/GenBank/DDBJ whole genome shotgun (WGS) entry which is preliminary data.</text>
</comment>
<evidence type="ECO:0000256" key="1">
    <source>
        <dbReference type="SAM" id="Phobius"/>
    </source>
</evidence>
<evidence type="ECO:0000313" key="4">
    <source>
        <dbReference type="Proteomes" id="UP000250321"/>
    </source>
</evidence>
<sequence length="122" mass="14042">MKLVMWLKQATNESKTVQLKLQQANKSNTQSAAIHIYIYSRHPRCVNTLAPVNSHLSRVVKTLGEKKMMHLLNALSLIIYYRPNLIIGTLPVMPVFPLSLQRWEEVEKQEANLPLSNDFTTR</sequence>
<protein>
    <submittedName>
        <fullName evidence="2">Uncharacterized protein</fullName>
    </submittedName>
</protein>
<keyword evidence="1" id="KW-0812">Transmembrane</keyword>
<dbReference type="EMBL" id="PJQY01003107">
    <property type="protein sequence ID" value="PQM40177.1"/>
    <property type="molecule type" value="Genomic_DNA"/>
</dbReference>
<gene>
    <name evidence="3" type="ORF">Pyn_07881</name>
    <name evidence="2" type="ORF">Pyn_40811</name>
</gene>
<evidence type="ECO:0000313" key="3">
    <source>
        <dbReference type="EMBL" id="PQP95315.1"/>
    </source>
</evidence>